<name>A0A4V0ZJR9_9ACTN</name>
<dbReference type="EMBL" id="CP036455">
    <property type="protein sequence ID" value="QBI54442.1"/>
    <property type="molecule type" value="Genomic_DNA"/>
</dbReference>
<dbReference type="Proteomes" id="UP000292235">
    <property type="component" value="Chromosome"/>
</dbReference>
<proteinExistence type="predicted"/>
<dbReference type="Gene3D" id="3.40.50.720">
    <property type="entry name" value="NAD(P)-binding Rossmann-like Domain"/>
    <property type="match status" value="1"/>
</dbReference>
<evidence type="ECO:0000313" key="2">
    <source>
        <dbReference type="EMBL" id="QBI54442.1"/>
    </source>
</evidence>
<protein>
    <submittedName>
        <fullName evidence="2">NAD dependent epimerase/dehydratase family protein</fullName>
    </submittedName>
</protein>
<keyword evidence="3" id="KW-1185">Reference proteome</keyword>
<dbReference type="KEGG" id="strr:EKD16_13300"/>
<dbReference type="InterPro" id="IPR016040">
    <property type="entry name" value="NAD(P)-bd_dom"/>
</dbReference>
<dbReference type="RefSeq" id="WP_131098621.1">
    <property type="nucleotide sequence ID" value="NZ_CP036455.1"/>
</dbReference>
<reference evidence="2 3" key="1">
    <citation type="submission" date="2019-02" db="EMBL/GenBank/DDBJ databases">
        <authorList>
            <person name="Khodamoradi S."/>
            <person name="Hahnke R.L."/>
            <person name="Kaempfer P."/>
            <person name="Schumann P."/>
            <person name="Rohde M."/>
            <person name="Steinert M."/>
            <person name="Luzhetskyy A."/>
            <person name="Wink J."/>
            <person name="Ruckert C."/>
        </authorList>
    </citation>
    <scope>NUCLEOTIDE SEQUENCE [LARGE SCALE GENOMIC DNA]</scope>
    <source>
        <strain evidence="2 3">M2</strain>
    </source>
</reference>
<dbReference type="OrthoDB" id="3191258at2"/>
<sequence>MVNIAVFGASGMIGSRIVDEALSRGHAVTALARDRSRLPHTEGERLTAATADVLDPGDVTAAARGQDVLVSAVGGGDGDGHRKLVEPSARTITEALRHLEEPPRFIMVGGAGSLETALGKQVWDAPGLPEDVLAIMHAHGDALEFLRGVTDVTWTNLSPPAVIEPGERTGTYRTDTHRLVADAQGNSRISAEDYAVALVDEIESPRHLGERFTVGE</sequence>
<feature type="domain" description="NAD(P)-binding" evidence="1">
    <location>
        <begin position="8"/>
        <end position="204"/>
    </location>
</feature>
<dbReference type="Pfam" id="PF13460">
    <property type="entry name" value="NAD_binding_10"/>
    <property type="match status" value="1"/>
</dbReference>
<dbReference type="PANTHER" id="PTHR43355:SF2">
    <property type="entry name" value="FLAVIN REDUCTASE (NADPH)"/>
    <property type="match status" value="1"/>
</dbReference>
<dbReference type="CDD" id="cd05244">
    <property type="entry name" value="BVR-B_like_SDR_a"/>
    <property type="match status" value="1"/>
</dbReference>
<gene>
    <name evidence="2" type="ORF">EKD16_13300</name>
</gene>
<dbReference type="InterPro" id="IPR036291">
    <property type="entry name" value="NAD(P)-bd_dom_sf"/>
</dbReference>
<dbReference type="GO" id="GO:0016646">
    <property type="term" value="F:oxidoreductase activity, acting on the CH-NH group of donors, NAD or NADP as acceptor"/>
    <property type="evidence" value="ECO:0007669"/>
    <property type="project" value="TreeGrafter"/>
</dbReference>
<organism evidence="2 3">
    <name type="scientific">Streptomonospora litoralis</name>
    <dbReference type="NCBI Taxonomy" id="2498135"/>
    <lineage>
        <taxon>Bacteria</taxon>
        <taxon>Bacillati</taxon>
        <taxon>Actinomycetota</taxon>
        <taxon>Actinomycetes</taxon>
        <taxon>Streptosporangiales</taxon>
        <taxon>Nocardiopsidaceae</taxon>
        <taxon>Streptomonospora</taxon>
    </lineage>
</organism>
<dbReference type="PANTHER" id="PTHR43355">
    <property type="entry name" value="FLAVIN REDUCTASE (NADPH)"/>
    <property type="match status" value="1"/>
</dbReference>
<dbReference type="AlphaFoldDB" id="A0A4V0ZJR9"/>
<dbReference type="InterPro" id="IPR051606">
    <property type="entry name" value="Polyketide_Oxido-like"/>
</dbReference>
<dbReference type="SUPFAM" id="SSF51735">
    <property type="entry name" value="NAD(P)-binding Rossmann-fold domains"/>
    <property type="match status" value="1"/>
</dbReference>
<evidence type="ECO:0000259" key="1">
    <source>
        <dbReference type="Pfam" id="PF13460"/>
    </source>
</evidence>
<evidence type="ECO:0000313" key="3">
    <source>
        <dbReference type="Proteomes" id="UP000292235"/>
    </source>
</evidence>
<accession>A0A4V0ZJR9</accession>